<keyword evidence="2" id="KW-0677">Repeat</keyword>
<evidence type="ECO:0000313" key="5">
    <source>
        <dbReference type="EMBL" id="TGE16468.1"/>
    </source>
</evidence>
<keyword evidence="6" id="KW-1185">Reference proteome</keyword>
<feature type="compositionally biased region" description="Low complexity" evidence="3">
    <location>
        <begin position="165"/>
        <end position="177"/>
    </location>
</feature>
<dbReference type="Pfam" id="PF04650">
    <property type="entry name" value="YSIRK_signal"/>
    <property type="match status" value="1"/>
</dbReference>
<protein>
    <submittedName>
        <fullName evidence="5">HYR domain-containing protein</fullName>
    </submittedName>
</protein>
<dbReference type="SMART" id="SM00736">
    <property type="entry name" value="CADG"/>
    <property type="match status" value="10"/>
</dbReference>
<feature type="non-terminal residue" evidence="5">
    <location>
        <position position="2075"/>
    </location>
</feature>
<dbReference type="SUPFAM" id="SSF49313">
    <property type="entry name" value="Cadherin-like"/>
    <property type="match status" value="14"/>
</dbReference>
<dbReference type="InterPro" id="IPR003410">
    <property type="entry name" value="HYR_dom"/>
</dbReference>
<sequence length="2075" mass="218706">MKNRQGFLPNVLNKYSIRKFTVGTASLLIGATLVFGTGNVARADELDKITTQNDTNKDKSDAVDINEITNNTQTESNVTEQQSDNTTKQATENKSAVTPVENTSEEKSSAATLGDEALNNTTTDSGENPTQKTSTKQDSQKQSETTNEEKDQTSNQTEQTKKAATSNTNNTESSSTEIAKEEPVENKGTRDLSKNTSESTKEEPSSTDSNSEEKANNPSDKKEDATEPKNKETNTKENDATSSTNKTSDNKSSKESTVESTSSKQDSDKTTQDSDKSSQNSDSSSNDKKSTELSDSQNGDGPSITQELSSTSSSEDKPVVTTAENNSPIPLNNNDSTTTVNTQATTSTVRNSRLKFRTLVAVKDGKVVKYKIPTDPKYAYLLQDLGYDATTVKENTDLRFAGIGQRQDADSNVIKMNLSKWLVFQSSFVNGGKVNLSFSQSNFFSQIQSITLQGVNMTTTNNGQNWSAPITGATVNSGLIGSVTNHDVLITLKNNQTLSSLGFSNDNPVYLTHTWTDNNGAIAEESIQVTAITPTLNPNTPQTTQNSGFMSGEMVNKIMYDNASSVINSVHTYKPDENFLQADYNWVLYIKEQVPKELLPYIDPSSVKIYVSDSNGVPISSDRYVNGTIDSNGFFDTSKIASLSILKNNTTSQLNSVRDSLDHNIFYGTLGQSRSFTISYKLKNGYTLENIASQLSDKETFVSWLETDYLDSVDKGAPNKRLLGSYSSSYLDLIDRIAPVAPTTAKNITTEDKSINGTGEANMTIQLNFSDGRQLSGQIGSDGNFSVAIPNNFTLTGKETITATVIDKGSNVSPATTISVKDTTKPVVNAISSQTKEVNTPIDNVTVVATDNSGDTVTNSASGLPAGVTFNSSTNTLSGAPTKVGSYSITITSTDSSGNSTQTKFTITVVDTTKPLVDAISDQTKEVNTPISAITVVATDNSKLAVTNSVSGLPDGVTFDSTTNRISGTPTKVGSYPITVTSTDASGNATQTNFTIKVVDTTSPVVTSINNQTKEVNTAIDSIKIDATDNSGQPVTNSVSELPDGVTFDSSTNTISGTPSKVGSYPIIVTTKDASGNATQTNFTIKVVDTTNPVVTSIEDQKKEVNTAIDTISIEATDNSGQPVTNSVNGLPDGVTFDSSTNQISGTPSKVGSYPITVTTKDASGNTTTTKFNIIVVDTTAPIVTKIDDQTKEVYTAIDSIKIDATDNSGQALTNNVNGLPSGVIFNNATNTISGTPTKIGSYPITVTTTDASGNKTTTSFTIKVEDTTAPTVKEIGNQTKEVNTAIDPIKVEATDNSGQPITNKVSGLPAGVTFNPDTNTISGTPSKVGSYPITVTTTDADGNEATTSFTIKVEDTTAPTVKEIGNQTKEVNTAIDSIVIEATDNSGQPVTNKVSGLPAGVTFNPDTNTISGTPTKVGSYPITVTTTDADGNEATTSFTIKVEDTTAPTVKEIGNQTKEVNTAIDSIVIEATDNSGQPVTNKVSGLPAGVTFNPDTNTISGTPSKVGSYPITVTTTDADGNEATTSFTIKVEDTIAPVVTPIAGQTKEVNTAIDPIKIDATDNSGEAVTNKVSGLPAGVTFNPDTNTISGTPTKVGNYPITVTTTDAEGNETTTSFTIKVVDTTKPEVTSINDQTKEVNTEIDQIVIEATDNSGEAMRNKVSGLPAGVTFDSDTNTISGTPSKVGSYPITVTTTDAEGNETTTNFTIKVVDTTKPEVTSINDQTKEVNTAIDTITINAKDNSGEAVINKVSGLPAGVTFNSDTNTISGTPTKVGNYPITVTTTDAEGNETTTSFTIKVVDTTKPEVTSINDQTKEVNIAIDTITINAKDNSGEAVTNKVSGLPTGVTFDPSTNTISGTPSKVGSYPITVTTTDAEGNETITSFTIKVVDTTKPEVTSINDQTKEVNTKIDQIVIEATDNSGEAVINKVSGLPAGVTFNSDTNTISGTPSKVGSYPITVTTTDAEGNETTTSFTIKVVDTTKPEVTSINDQTKEVNTAIDTITINAKDNSGEAVTNKVSGLPVGVTFDSDTNTISGTPSKVGSYPITVTTTDAEGNETTTNFTIKVVDTTKPEVT</sequence>
<keyword evidence="1" id="KW-0732">Signal</keyword>
<comment type="caution">
    <text evidence="5">The sequence shown here is derived from an EMBL/GenBank/DDBJ whole genome shotgun (WGS) entry which is preliminary data.</text>
</comment>
<dbReference type="Gene3D" id="2.60.40.10">
    <property type="entry name" value="Immunoglobulins"/>
    <property type="match status" value="15"/>
</dbReference>
<feature type="compositionally biased region" description="Basic and acidic residues" evidence="3">
    <location>
        <begin position="265"/>
        <end position="276"/>
    </location>
</feature>
<evidence type="ECO:0000256" key="1">
    <source>
        <dbReference type="ARBA" id="ARBA00022729"/>
    </source>
</evidence>
<dbReference type="InterPro" id="IPR013783">
    <property type="entry name" value="Ig-like_fold"/>
</dbReference>
<accession>A0ABY2KVB6</accession>
<feature type="compositionally biased region" description="Polar residues" evidence="3">
    <location>
        <begin position="322"/>
        <end position="336"/>
    </location>
</feature>
<dbReference type="SMART" id="SM00089">
    <property type="entry name" value="PKD"/>
    <property type="match status" value="10"/>
</dbReference>
<dbReference type="PANTHER" id="PTHR46343">
    <property type="entry name" value="HYR DOMAIN-CONTAINING PROTEIN"/>
    <property type="match status" value="1"/>
</dbReference>
<proteinExistence type="predicted"/>
<feature type="compositionally biased region" description="Basic and acidic residues" evidence="3">
    <location>
        <begin position="178"/>
        <end position="204"/>
    </location>
</feature>
<feature type="compositionally biased region" description="Polar residues" evidence="3">
    <location>
        <begin position="153"/>
        <end position="164"/>
    </location>
</feature>
<dbReference type="NCBIfam" id="TIGR01168">
    <property type="entry name" value="YSIRK_signal"/>
    <property type="match status" value="1"/>
</dbReference>
<evidence type="ECO:0000256" key="3">
    <source>
        <dbReference type="SAM" id="MobiDB-lite"/>
    </source>
</evidence>
<feature type="compositionally biased region" description="Basic and acidic residues" evidence="3">
    <location>
        <begin position="248"/>
        <end position="257"/>
    </location>
</feature>
<gene>
    <name evidence="5" type="ORF">BJR09_08960</name>
</gene>
<evidence type="ECO:0000256" key="2">
    <source>
        <dbReference type="ARBA" id="ARBA00022737"/>
    </source>
</evidence>
<feature type="compositionally biased region" description="Low complexity" evidence="3">
    <location>
        <begin position="130"/>
        <end position="145"/>
    </location>
</feature>
<feature type="compositionally biased region" description="Polar residues" evidence="3">
    <location>
        <begin position="67"/>
        <end position="102"/>
    </location>
</feature>
<dbReference type="EMBL" id="SRLS01000014">
    <property type="protein sequence ID" value="TGE16468.1"/>
    <property type="molecule type" value="Genomic_DNA"/>
</dbReference>
<organism evidence="5 6">
    <name type="scientific">Staphylococcus petrasii</name>
    <dbReference type="NCBI Taxonomy" id="1276936"/>
    <lineage>
        <taxon>Bacteria</taxon>
        <taxon>Bacillati</taxon>
        <taxon>Bacillota</taxon>
        <taxon>Bacilli</taxon>
        <taxon>Bacillales</taxon>
        <taxon>Staphylococcaceae</taxon>
        <taxon>Staphylococcus</taxon>
    </lineage>
</organism>
<feature type="region of interest" description="Disordered" evidence="3">
    <location>
        <begin position="52"/>
        <end position="346"/>
    </location>
</feature>
<dbReference type="InterPro" id="IPR006644">
    <property type="entry name" value="Cadg"/>
</dbReference>
<dbReference type="Pfam" id="PF05345">
    <property type="entry name" value="He_PIG"/>
    <property type="match status" value="14"/>
</dbReference>
<dbReference type="Proteomes" id="UP000297598">
    <property type="component" value="Unassembled WGS sequence"/>
</dbReference>
<dbReference type="InterPro" id="IPR022409">
    <property type="entry name" value="PKD/Chitinase_dom"/>
</dbReference>
<feature type="compositionally biased region" description="Low complexity" evidence="3">
    <location>
        <begin position="337"/>
        <end position="346"/>
    </location>
</feature>
<dbReference type="InterPro" id="IPR015919">
    <property type="entry name" value="Cadherin-like_sf"/>
</dbReference>
<feature type="domain" description="HYR" evidence="4">
    <location>
        <begin position="821"/>
        <end position="911"/>
    </location>
</feature>
<name>A0ABY2KVB6_9STAP</name>
<dbReference type="RefSeq" id="WP_135377816.1">
    <property type="nucleotide sequence ID" value="NZ_SRLS01000014.1"/>
</dbReference>
<feature type="compositionally biased region" description="Polar residues" evidence="3">
    <location>
        <begin position="293"/>
        <end position="308"/>
    </location>
</feature>
<feature type="compositionally biased region" description="Basic and acidic residues" evidence="3">
    <location>
        <begin position="211"/>
        <end position="239"/>
    </location>
</feature>
<dbReference type="InterPro" id="IPR005877">
    <property type="entry name" value="YSIRK_signal_dom"/>
</dbReference>
<feature type="compositionally biased region" description="Polar residues" evidence="3">
    <location>
        <begin position="118"/>
        <end position="129"/>
    </location>
</feature>
<dbReference type="PROSITE" id="PS50825">
    <property type="entry name" value="HYR"/>
    <property type="match status" value="1"/>
</dbReference>
<dbReference type="PANTHER" id="PTHR46343:SF2">
    <property type="entry name" value="SUSHI_VON WILLEBRAND FACTOR TYPE A_EGF_PENTRAXIN DOMAIN-CONTAINING 1"/>
    <property type="match status" value="1"/>
</dbReference>
<dbReference type="InterPro" id="IPR043555">
    <property type="entry name" value="SRPX-like"/>
</dbReference>
<reference evidence="5 6" key="1">
    <citation type="submission" date="2019-04" db="EMBL/GenBank/DDBJ databases">
        <title>Genomic characterization of Staphylococcus petrasii strains.</title>
        <authorList>
            <person name="Vrbovska V."/>
            <person name="Kovarovic V."/>
            <person name="Maslanova I."/>
            <person name="Indrakova A."/>
            <person name="Petras P."/>
            <person name="Sedo O."/>
            <person name="Svec P."/>
            <person name="Fisarova L."/>
            <person name="Sedlacek I."/>
            <person name="Doskar J."/>
            <person name="Pantucek R."/>
        </authorList>
    </citation>
    <scope>NUCLEOTIDE SEQUENCE [LARGE SCALE GENOMIC DNA]</scope>
    <source>
        <strain evidence="5 6">P5404</strain>
    </source>
</reference>
<evidence type="ECO:0000259" key="4">
    <source>
        <dbReference type="PROSITE" id="PS50825"/>
    </source>
</evidence>
<evidence type="ECO:0000313" key="6">
    <source>
        <dbReference type="Proteomes" id="UP000297598"/>
    </source>
</evidence>